<proteinExistence type="predicted"/>
<sequence length="56" mass="5642">MQPIVLKAREAASGCGLFAGRRGTPCVRVMHGSTRGAEQLDGAGAVPGLRPPPVGS</sequence>
<dbReference type="AlphaFoldDB" id="A0A0A8YYC0"/>
<reference evidence="1" key="2">
    <citation type="journal article" date="2015" name="Data Brief">
        <title>Shoot transcriptome of the giant reed, Arundo donax.</title>
        <authorList>
            <person name="Barrero R.A."/>
            <person name="Guerrero F.D."/>
            <person name="Moolhuijzen P."/>
            <person name="Goolsby J.A."/>
            <person name="Tidwell J."/>
            <person name="Bellgard S.E."/>
            <person name="Bellgard M.I."/>
        </authorList>
    </citation>
    <scope>NUCLEOTIDE SEQUENCE</scope>
    <source>
        <tissue evidence="1">Shoot tissue taken approximately 20 cm above the soil surface</tissue>
    </source>
</reference>
<dbReference type="EMBL" id="GBRH01268400">
    <property type="protein sequence ID" value="JAD29495.1"/>
    <property type="molecule type" value="Transcribed_RNA"/>
</dbReference>
<reference evidence="1" key="1">
    <citation type="submission" date="2014-09" db="EMBL/GenBank/DDBJ databases">
        <authorList>
            <person name="Magalhaes I.L.F."/>
            <person name="Oliveira U."/>
            <person name="Santos F.R."/>
            <person name="Vidigal T.H.D.A."/>
            <person name="Brescovit A.D."/>
            <person name="Santos A.J."/>
        </authorList>
    </citation>
    <scope>NUCLEOTIDE SEQUENCE</scope>
    <source>
        <tissue evidence="1">Shoot tissue taken approximately 20 cm above the soil surface</tissue>
    </source>
</reference>
<evidence type="ECO:0000313" key="1">
    <source>
        <dbReference type="EMBL" id="JAD29495.1"/>
    </source>
</evidence>
<protein>
    <submittedName>
        <fullName evidence="1">Uncharacterized protein</fullName>
    </submittedName>
</protein>
<organism evidence="1">
    <name type="scientific">Arundo donax</name>
    <name type="common">Giant reed</name>
    <name type="synonym">Donax arundinaceus</name>
    <dbReference type="NCBI Taxonomy" id="35708"/>
    <lineage>
        <taxon>Eukaryota</taxon>
        <taxon>Viridiplantae</taxon>
        <taxon>Streptophyta</taxon>
        <taxon>Embryophyta</taxon>
        <taxon>Tracheophyta</taxon>
        <taxon>Spermatophyta</taxon>
        <taxon>Magnoliopsida</taxon>
        <taxon>Liliopsida</taxon>
        <taxon>Poales</taxon>
        <taxon>Poaceae</taxon>
        <taxon>PACMAD clade</taxon>
        <taxon>Arundinoideae</taxon>
        <taxon>Arundineae</taxon>
        <taxon>Arundo</taxon>
    </lineage>
</organism>
<name>A0A0A8YYC0_ARUDO</name>
<accession>A0A0A8YYC0</accession>